<dbReference type="PANTHER" id="PTHR21716">
    <property type="entry name" value="TRANSMEMBRANE PROTEIN"/>
    <property type="match status" value="1"/>
</dbReference>
<dbReference type="InterPro" id="IPR002549">
    <property type="entry name" value="AI-2E-like"/>
</dbReference>
<reference evidence="9" key="1">
    <citation type="submission" date="2020-01" db="EMBL/GenBank/DDBJ databases">
        <title>Draft genome sequence of the Termite Coptotermes fromosanus.</title>
        <authorList>
            <person name="Itakura S."/>
            <person name="Yosikawa Y."/>
            <person name="Umezawa K."/>
        </authorList>
    </citation>
    <scope>NUCLEOTIDE SEQUENCE [LARGE SCALE GENOMIC DNA]</scope>
</reference>
<dbReference type="OrthoDB" id="5970161at2759"/>
<feature type="transmembrane region" description="Helical" evidence="7">
    <location>
        <begin position="285"/>
        <end position="304"/>
    </location>
</feature>
<evidence type="ECO:0000256" key="3">
    <source>
        <dbReference type="ARBA" id="ARBA00022692"/>
    </source>
</evidence>
<evidence type="ECO:0000313" key="8">
    <source>
        <dbReference type="EMBL" id="GFG33059.1"/>
    </source>
</evidence>
<evidence type="ECO:0000256" key="4">
    <source>
        <dbReference type="ARBA" id="ARBA00022989"/>
    </source>
</evidence>
<dbReference type="Proteomes" id="UP000502823">
    <property type="component" value="Unassembled WGS sequence"/>
</dbReference>
<name>A0A6L2PKI7_COPFO</name>
<feature type="transmembrane region" description="Helical" evidence="7">
    <location>
        <begin position="587"/>
        <end position="605"/>
    </location>
</feature>
<comment type="subcellular location">
    <subcellularLocation>
        <location evidence="1">Membrane</location>
        <topology evidence="1">Multi-pass membrane protein</topology>
    </subcellularLocation>
</comment>
<dbReference type="FunCoup" id="A0A6L2PKI7">
    <property type="interactions" value="1138"/>
</dbReference>
<keyword evidence="4 7" id="KW-1133">Transmembrane helix</keyword>
<keyword evidence="5 7" id="KW-0472">Membrane</keyword>
<dbReference type="GO" id="GO:0016020">
    <property type="term" value="C:membrane"/>
    <property type="evidence" value="ECO:0007669"/>
    <property type="project" value="UniProtKB-SubCell"/>
</dbReference>
<evidence type="ECO:0000256" key="6">
    <source>
        <dbReference type="SAM" id="MobiDB-lite"/>
    </source>
</evidence>
<protein>
    <recommendedName>
        <fullName evidence="10">Transmembrane protein 245</fullName>
    </recommendedName>
</protein>
<feature type="transmembrane region" description="Helical" evidence="7">
    <location>
        <begin position="699"/>
        <end position="718"/>
    </location>
</feature>
<sequence>MASRSFEYITSPFENVFSFLGSLPQGHEKAVKHALYNALALFLLIVSSAAGWGLFIILGPFIKPLVWALLCGFVLHPFKDSLATVLQSWLQTLESSSTLLCFGILMVPVNIIDDISEKIGGQLAKHMKTLAVIAVTAVCYEYFVLGCELCDWIHRCAGIMVETKTFKTIYVCFLFHLDSGGMLSGQLGIFFPVEGLSTGQLDKKVSKLEFEKEMEEFSADTQGSQPAAVRSSSERRVSEPLPCESPRSMGSRATLDLPSALRRQKVSQQCSTGVMYSQPMDSDKYLYGVLYGCVIMLLYKHSWFLQLCPVPIFIYVVKHTGQYLGVWSLMMDQLAHLRNHLFSWCITRQNALFPAPLVGLFKLGTKVNEKVMESLKGSVNSAASIVVIFGITIITICASILLAVQVYAEGIHLVYMGANVINSTVVHNSDMLGVMPDDWQDKVNAILDNAYTYGREGISKMVRGWMKDVDDQKAALLEKHILELWDRVYQAWMMSSAEPPVGPTVTTGAVFASWDNFIDGIQKTPEFFNVNAILAFGKENVETLMSVLDSVWSIFKGNLSLAFYSFTALVGILFGGGTAVLNFILNMVVFLTALFYLLSSSGQLYKPVDLITNFSPNMGNRFATAIETAVIGVFRASFKMAVFYGLWTWLIHNLFDVKVVYLPSVLAATLAVVPFLGTYWACLPACLDLWLGQQEGMQAVLLFVFQFLPTSLVDTTIYKEIKGGGHPYLTGLSIAGGIFCLGVEGAIVGPLLLCGLFVAVNMSSSLMKESPSEATFPATLNRLSLGDRLAHLKRSVVITYLIRTWNTAVKNCILYSKNQTSTLFLYHKVQKCWFLHVQRSFVMKSVDVLCQFLL</sequence>
<organism evidence="8 9">
    <name type="scientific">Coptotermes formosanus</name>
    <name type="common">Formosan subterranean termite</name>
    <dbReference type="NCBI Taxonomy" id="36987"/>
    <lineage>
        <taxon>Eukaryota</taxon>
        <taxon>Metazoa</taxon>
        <taxon>Ecdysozoa</taxon>
        <taxon>Arthropoda</taxon>
        <taxon>Hexapoda</taxon>
        <taxon>Insecta</taxon>
        <taxon>Pterygota</taxon>
        <taxon>Neoptera</taxon>
        <taxon>Polyneoptera</taxon>
        <taxon>Dictyoptera</taxon>
        <taxon>Blattodea</taxon>
        <taxon>Blattoidea</taxon>
        <taxon>Termitoidae</taxon>
        <taxon>Rhinotermitidae</taxon>
        <taxon>Coptotermes</taxon>
    </lineage>
</organism>
<accession>A0A6L2PKI7</accession>
<dbReference type="EMBL" id="BLKM01000403">
    <property type="protein sequence ID" value="GFG33059.1"/>
    <property type="molecule type" value="Genomic_DNA"/>
</dbReference>
<gene>
    <name evidence="8" type="ORF">Cfor_12085</name>
</gene>
<dbReference type="Pfam" id="PF01594">
    <property type="entry name" value="AI-2E_transport"/>
    <property type="match status" value="1"/>
</dbReference>
<feature type="transmembrane region" description="Helical" evidence="7">
    <location>
        <begin position="34"/>
        <end position="55"/>
    </location>
</feature>
<comment type="similarity">
    <text evidence="2">Belongs to the autoinducer-2 exporter (AI-2E) (TC 2.A.86) family.</text>
</comment>
<evidence type="ECO:0000256" key="5">
    <source>
        <dbReference type="ARBA" id="ARBA00023136"/>
    </source>
</evidence>
<feature type="transmembrane region" description="Helical" evidence="7">
    <location>
        <begin position="626"/>
        <end position="647"/>
    </location>
</feature>
<feature type="transmembrane region" description="Helical" evidence="7">
    <location>
        <begin position="730"/>
        <end position="760"/>
    </location>
</feature>
<keyword evidence="3 7" id="KW-0812">Transmembrane</keyword>
<keyword evidence="9" id="KW-1185">Reference proteome</keyword>
<evidence type="ECO:0000256" key="1">
    <source>
        <dbReference type="ARBA" id="ARBA00004141"/>
    </source>
</evidence>
<feature type="transmembrane region" description="Helical" evidence="7">
    <location>
        <begin position="561"/>
        <end position="581"/>
    </location>
</feature>
<feature type="transmembrane region" description="Helical" evidence="7">
    <location>
        <begin position="659"/>
        <end position="687"/>
    </location>
</feature>
<dbReference type="AlphaFoldDB" id="A0A6L2PKI7"/>
<feature type="transmembrane region" description="Helical" evidence="7">
    <location>
        <begin position="381"/>
        <end position="404"/>
    </location>
</feature>
<evidence type="ECO:0000256" key="2">
    <source>
        <dbReference type="ARBA" id="ARBA00009773"/>
    </source>
</evidence>
<dbReference type="PANTHER" id="PTHR21716:SF4">
    <property type="entry name" value="TRANSMEMBRANE PROTEIN 245"/>
    <property type="match status" value="1"/>
</dbReference>
<evidence type="ECO:0000256" key="7">
    <source>
        <dbReference type="SAM" id="Phobius"/>
    </source>
</evidence>
<dbReference type="InParanoid" id="A0A6L2PKI7"/>
<evidence type="ECO:0008006" key="10">
    <source>
        <dbReference type="Google" id="ProtNLM"/>
    </source>
</evidence>
<feature type="region of interest" description="Disordered" evidence="6">
    <location>
        <begin position="216"/>
        <end position="252"/>
    </location>
</feature>
<comment type="caution">
    <text evidence="8">The sequence shown here is derived from an EMBL/GenBank/DDBJ whole genome shotgun (WGS) entry which is preliminary data.</text>
</comment>
<evidence type="ECO:0000313" key="9">
    <source>
        <dbReference type="Proteomes" id="UP000502823"/>
    </source>
</evidence>
<proteinExistence type="inferred from homology"/>